<feature type="region of interest" description="Disordered" evidence="1">
    <location>
        <begin position="1"/>
        <end position="20"/>
    </location>
</feature>
<dbReference type="RefSeq" id="XP_006665487.1">
    <property type="nucleotide sequence ID" value="XM_006665424.1"/>
</dbReference>
<reference evidence="2 3" key="1">
    <citation type="journal article" date="2011" name="Genome Biol.">
        <title>Genome sequence of the insect pathogenic fungus Cordyceps militaris, a valued traditional Chinese medicine.</title>
        <authorList>
            <person name="Zheng P."/>
            <person name="Xia Y."/>
            <person name="Xiao G."/>
            <person name="Xiong C."/>
            <person name="Hu X."/>
            <person name="Zhang S."/>
            <person name="Zheng H."/>
            <person name="Huang Y."/>
            <person name="Zhou Y."/>
            <person name="Wang S."/>
            <person name="Zhao G.P."/>
            <person name="Liu X."/>
            <person name="St Leger R.J."/>
            <person name="Wang C."/>
        </authorList>
    </citation>
    <scope>NUCLEOTIDE SEQUENCE [LARGE SCALE GENOMIC DNA]</scope>
    <source>
        <strain evidence="2 3">CM01</strain>
    </source>
</reference>
<name>G3J327_CORMM</name>
<evidence type="ECO:0000313" key="2">
    <source>
        <dbReference type="EMBL" id="EGX95610.1"/>
    </source>
</evidence>
<dbReference type="VEuPathDB" id="FungiDB:CCM_00264"/>
<evidence type="ECO:0000313" key="3">
    <source>
        <dbReference type="Proteomes" id="UP000001610"/>
    </source>
</evidence>
<feature type="compositionally biased region" description="Basic and acidic residues" evidence="1">
    <location>
        <begin position="1"/>
        <end position="13"/>
    </location>
</feature>
<dbReference type="EMBL" id="JH126399">
    <property type="protein sequence ID" value="EGX95610.1"/>
    <property type="molecule type" value="Genomic_DNA"/>
</dbReference>
<organism evidence="2 3">
    <name type="scientific">Cordyceps militaris (strain CM01)</name>
    <name type="common">Caterpillar fungus</name>
    <dbReference type="NCBI Taxonomy" id="983644"/>
    <lineage>
        <taxon>Eukaryota</taxon>
        <taxon>Fungi</taxon>
        <taxon>Dikarya</taxon>
        <taxon>Ascomycota</taxon>
        <taxon>Pezizomycotina</taxon>
        <taxon>Sordariomycetes</taxon>
        <taxon>Hypocreomycetidae</taxon>
        <taxon>Hypocreales</taxon>
        <taxon>Cordycipitaceae</taxon>
        <taxon>Cordyceps</taxon>
    </lineage>
</organism>
<dbReference type="KEGG" id="cmt:CCM_00264"/>
<accession>G3J327</accession>
<dbReference type="AlphaFoldDB" id="G3J327"/>
<dbReference type="InParanoid" id="G3J327"/>
<gene>
    <name evidence="2" type="ORF">CCM_00264</name>
</gene>
<evidence type="ECO:0000256" key="1">
    <source>
        <dbReference type="SAM" id="MobiDB-lite"/>
    </source>
</evidence>
<dbReference type="Proteomes" id="UP000001610">
    <property type="component" value="Unassembled WGS sequence"/>
</dbReference>
<proteinExistence type="predicted"/>
<sequence length="139" mass="15307">MERGFSLFRDDRPLAGPPTGHCTPFTANQTKHVGRRYAKDKDVCNDSSCDWAESEHSIPASGRRLAASTDASREAVGQAGNSVKIAKLWPTKRFAWFDLLCKLAKACSSWWNIERGPSRPSAILPFQNCGHVPAANHVL</sequence>
<dbReference type="HOGENOM" id="CLU_1844989_0_0_1"/>
<protein>
    <submittedName>
        <fullName evidence="2">Uncharacterized protein</fullName>
    </submittedName>
</protein>
<dbReference type="GeneID" id="18162299"/>
<keyword evidence="3" id="KW-1185">Reference proteome</keyword>